<accession>A0A8H3M4Z1</accession>
<reference evidence="1" key="1">
    <citation type="submission" date="2019-10" db="EMBL/GenBank/DDBJ databases">
        <title>Conservation and host-specific expression of non-tandemly repeated heterogenous ribosome RNA gene in arbuscular mycorrhizal fungi.</title>
        <authorList>
            <person name="Maeda T."/>
            <person name="Kobayashi Y."/>
            <person name="Nakagawa T."/>
            <person name="Ezawa T."/>
            <person name="Yamaguchi K."/>
            <person name="Bino T."/>
            <person name="Nishimoto Y."/>
            <person name="Shigenobu S."/>
            <person name="Kawaguchi M."/>
        </authorList>
    </citation>
    <scope>NUCLEOTIDE SEQUENCE</scope>
    <source>
        <strain evidence="1">HR1</strain>
    </source>
</reference>
<dbReference type="EMBL" id="BLAL01000262">
    <property type="protein sequence ID" value="GES98110.1"/>
    <property type="molecule type" value="Genomic_DNA"/>
</dbReference>
<evidence type="ECO:0008006" key="3">
    <source>
        <dbReference type="Google" id="ProtNLM"/>
    </source>
</evidence>
<sequence length="807" mass="93469">MEIQSHMVPINIHKTPSTSKEITRTYYFSLTEHLIRILQNPSINSKLYFGPGVYNEVCEEFWHGNLWAESPLFGQSKIVTEKGNFVCGDFICYYASNNNVKYGQIRSFIMVKGILKARIQRLLTFDEIPLHFKSQDRLMNASKKLWMLEETILPIIDILNIVDHCIIWLEDNILPSYYNFSIAEIIYKFNNRWKIHPPFGIPVLKFFLDLYYDDFGTFRNTYHSLGGVYLQIGNMSQKLRKQLQNHFIIGLVPFGANIHDFIKPFLEEVRQLEHDFVITINNKKYWLKGGLGIVTADLPQGNDIAGILRHNAKYGCRSCYAAKEDLTNISFDTILNSRYHQITNLQFKEIQELNSNNARIQRSTELGLRGPGPLDPYIHDRHLHIPQDPYHAVAGKVARFLECTCSILTSQGESSIIQYWKAFETPRKWARLPNPIKHRHSFMISDVLRLSMILPFILKRCLHSGTIKSEYLTVTKERLSLSHQNNVIKKLVKTWALVAKASKEIFSTIILQPGYYDNLSQMNIMLFLNFGNLPNLHINRHLVDHARNYGTCTNMSVGIKEMVHRIFKGIVPHTNKHNLELILLQQINTFQTLRYLANGGLDDQGQHSTIFANIIADPKLKNLLSGWYIKNHNLSIHSNEEESLDNDADNVENSVYSSYYSMDQALLSTHIHFYNVASYTIKKDGDYQKIEVHIGDIVEIALVENESGFASVDAIIKHRGNDEQDYVFIYITWFEDISRQDELLLCPIYQLQKDTNHSWYRIRPIFTVKSTSEVLFVHNCDSRCTADHHETSNFKQNISEAKDISEY</sequence>
<evidence type="ECO:0000313" key="2">
    <source>
        <dbReference type="Proteomes" id="UP000615446"/>
    </source>
</evidence>
<evidence type="ECO:0000313" key="1">
    <source>
        <dbReference type="EMBL" id="GES98110.1"/>
    </source>
</evidence>
<gene>
    <name evidence="1" type="ORF">RCL2_002467100</name>
</gene>
<dbReference type="Proteomes" id="UP000615446">
    <property type="component" value="Unassembled WGS sequence"/>
</dbReference>
<name>A0A8H3M4Z1_9GLOM</name>
<protein>
    <recommendedName>
        <fullName evidence="3">BAH domain-containing protein</fullName>
    </recommendedName>
</protein>
<dbReference type="AlphaFoldDB" id="A0A8H3M4Z1"/>
<dbReference type="OrthoDB" id="2351771at2759"/>
<comment type="caution">
    <text evidence="1">The sequence shown here is derived from an EMBL/GenBank/DDBJ whole genome shotgun (WGS) entry which is preliminary data.</text>
</comment>
<organism evidence="1 2">
    <name type="scientific">Rhizophagus clarus</name>
    <dbReference type="NCBI Taxonomy" id="94130"/>
    <lineage>
        <taxon>Eukaryota</taxon>
        <taxon>Fungi</taxon>
        <taxon>Fungi incertae sedis</taxon>
        <taxon>Mucoromycota</taxon>
        <taxon>Glomeromycotina</taxon>
        <taxon>Glomeromycetes</taxon>
        <taxon>Glomerales</taxon>
        <taxon>Glomeraceae</taxon>
        <taxon>Rhizophagus</taxon>
    </lineage>
</organism>
<proteinExistence type="predicted"/>